<dbReference type="Proteomes" id="UP001231649">
    <property type="component" value="Chromosome 21"/>
</dbReference>
<evidence type="ECO:0000313" key="2">
    <source>
        <dbReference type="Proteomes" id="UP001231649"/>
    </source>
</evidence>
<accession>A0ACC2QFB8</accession>
<gene>
    <name evidence="1" type="ORF">PYW08_008068</name>
</gene>
<keyword evidence="2" id="KW-1185">Reference proteome</keyword>
<sequence>MQPKPRSPPWTSLHASSHSHALRLPGCSSIYPRTSTAELFFSSLVPAPQQLTLERQLNKSVLIDWTAPEGVQQANIESYHVYVDGVLKTTVKASERTRALVEGVDSNRPHRISVRSVTVSRRTSRDAACTMVIGRDTGNMGPTCVRASGVTCSQAVISWLPANSNYQHCVNNVEISACYSEKTSLINRID</sequence>
<reference evidence="1" key="1">
    <citation type="submission" date="2023-03" db="EMBL/GenBank/DDBJ databases">
        <title>Chromosome-level genomes of two armyworms, Mythimna separata and Mythimna loreyi, provide insights into the biosynthesis and reception of sex pheromones.</title>
        <authorList>
            <person name="Zhao H."/>
        </authorList>
    </citation>
    <scope>NUCLEOTIDE SEQUENCE</scope>
    <source>
        <strain evidence="1">BeijingLab</strain>
    </source>
</reference>
<protein>
    <submittedName>
        <fullName evidence="1">Uncharacterized protein</fullName>
    </submittedName>
</protein>
<proteinExistence type="predicted"/>
<comment type="caution">
    <text evidence="1">The sequence shown here is derived from an EMBL/GenBank/DDBJ whole genome shotgun (WGS) entry which is preliminary data.</text>
</comment>
<name>A0ACC2QFB8_9NEOP</name>
<evidence type="ECO:0000313" key="1">
    <source>
        <dbReference type="EMBL" id="KAJ8712764.1"/>
    </source>
</evidence>
<dbReference type="EMBL" id="CM056797">
    <property type="protein sequence ID" value="KAJ8712764.1"/>
    <property type="molecule type" value="Genomic_DNA"/>
</dbReference>
<organism evidence="1 2">
    <name type="scientific">Mythimna loreyi</name>
    <dbReference type="NCBI Taxonomy" id="667449"/>
    <lineage>
        <taxon>Eukaryota</taxon>
        <taxon>Metazoa</taxon>
        <taxon>Ecdysozoa</taxon>
        <taxon>Arthropoda</taxon>
        <taxon>Hexapoda</taxon>
        <taxon>Insecta</taxon>
        <taxon>Pterygota</taxon>
        <taxon>Neoptera</taxon>
        <taxon>Endopterygota</taxon>
        <taxon>Lepidoptera</taxon>
        <taxon>Glossata</taxon>
        <taxon>Ditrysia</taxon>
        <taxon>Noctuoidea</taxon>
        <taxon>Noctuidae</taxon>
        <taxon>Noctuinae</taxon>
        <taxon>Hadenini</taxon>
        <taxon>Mythimna</taxon>
    </lineage>
</organism>